<dbReference type="InterPro" id="IPR037066">
    <property type="entry name" value="Plug_dom_sf"/>
</dbReference>
<evidence type="ECO:0000256" key="7">
    <source>
        <dbReference type="ARBA" id="ARBA00023136"/>
    </source>
</evidence>
<keyword evidence="2 10" id="KW-0813">Transport</keyword>
<evidence type="ECO:0000313" key="15">
    <source>
        <dbReference type="EMBL" id="VBB46074.1"/>
    </source>
</evidence>
<feature type="domain" description="TonB-dependent receptor plug" evidence="14">
    <location>
        <begin position="47"/>
        <end position="149"/>
    </location>
</feature>
<comment type="subcellular location">
    <subcellularLocation>
        <location evidence="1 10">Cell outer membrane</location>
        <topology evidence="1 10">Multi-pass membrane protein</topology>
    </subcellularLocation>
</comment>
<evidence type="ECO:0000256" key="4">
    <source>
        <dbReference type="ARBA" id="ARBA00022692"/>
    </source>
</evidence>
<name>A0A653AEH2_9BACT</name>
<feature type="domain" description="TonB-dependent receptor-like beta-barrel" evidence="13">
    <location>
        <begin position="202"/>
        <end position="607"/>
    </location>
</feature>
<dbReference type="AlphaFoldDB" id="A0A653AEH2"/>
<dbReference type="EMBL" id="UPXZ01000032">
    <property type="protein sequence ID" value="VBB46074.1"/>
    <property type="molecule type" value="Genomic_DNA"/>
</dbReference>
<dbReference type="Gene3D" id="2.170.130.10">
    <property type="entry name" value="TonB-dependent receptor, plug domain"/>
    <property type="match status" value="1"/>
</dbReference>
<dbReference type="PROSITE" id="PS52016">
    <property type="entry name" value="TONB_DEPENDENT_REC_3"/>
    <property type="match status" value="1"/>
</dbReference>
<keyword evidence="5 12" id="KW-0732">Signal</keyword>
<evidence type="ECO:0000256" key="3">
    <source>
        <dbReference type="ARBA" id="ARBA00022452"/>
    </source>
</evidence>
<dbReference type="GO" id="GO:0009279">
    <property type="term" value="C:cell outer membrane"/>
    <property type="evidence" value="ECO:0007669"/>
    <property type="project" value="UniProtKB-SubCell"/>
</dbReference>
<evidence type="ECO:0000256" key="10">
    <source>
        <dbReference type="PROSITE-ProRule" id="PRU01360"/>
    </source>
</evidence>
<evidence type="ECO:0000259" key="13">
    <source>
        <dbReference type="Pfam" id="PF00593"/>
    </source>
</evidence>
<dbReference type="InterPro" id="IPR036942">
    <property type="entry name" value="Beta-barrel_TonB_sf"/>
</dbReference>
<dbReference type="SUPFAM" id="SSF56935">
    <property type="entry name" value="Porins"/>
    <property type="match status" value="1"/>
</dbReference>
<evidence type="ECO:0000259" key="14">
    <source>
        <dbReference type="Pfam" id="PF07715"/>
    </source>
</evidence>
<evidence type="ECO:0000256" key="8">
    <source>
        <dbReference type="ARBA" id="ARBA00023170"/>
    </source>
</evidence>
<keyword evidence="4 10" id="KW-0812">Transmembrane</keyword>
<organism evidence="15">
    <name type="scientific">uncultured Paludibacter sp</name>
    <dbReference type="NCBI Taxonomy" id="497635"/>
    <lineage>
        <taxon>Bacteria</taxon>
        <taxon>Pseudomonadati</taxon>
        <taxon>Bacteroidota</taxon>
        <taxon>Bacteroidia</taxon>
        <taxon>Bacteroidales</taxon>
        <taxon>Paludibacteraceae</taxon>
        <taxon>Paludibacter</taxon>
        <taxon>environmental samples</taxon>
    </lineage>
</organism>
<accession>A0A653AEH2</accession>
<gene>
    <name evidence="15" type="ORF">TRIP_D380048</name>
</gene>
<keyword evidence="8 15" id="KW-0675">Receptor</keyword>
<reference evidence="15" key="1">
    <citation type="submission" date="2018-07" db="EMBL/GenBank/DDBJ databases">
        <authorList>
            <consortium name="Genoscope - CEA"/>
            <person name="William W."/>
        </authorList>
    </citation>
    <scope>NUCLEOTIDE SEQUENCE</scope>
    <source>
        <strain evidence="15">IK1</strain>
    </source>
</reference>
<evidence type="ECO:0000256" key="12">
    <source>
        <dbReference type="SAM" id="SignalP"/>
    </source>
</evidence>
<dbReference type="GO" id="GO:0015344">
    <property type="term" value="F:siderophore uptake transmembrane transporter activity"/>
    <property type="evidence" value="ECO:0007669"/>
    <property type="project" value="TreeGrafter"/>
</dbReference>
<dbReference type="Gene3D" id="2.40.170.20">
    <property type="entry name" value="TonB-dependent receptor, beta-barrel domain"/>
    <property type="match status" value="1"/>
</dbReference>
<keyword evidence="6 11" id="KW-0798">TonB box</keyword>
<dbReference type="PANTHER" id="PTHR30069:SF29">
    <property type="entry name" value="HEMOGLOBIN AND HEMOGLOBIN-HAPTOGLOBIN-BINDING PROTEIN 1-RELATED"/>
    <property type="match status" value="1"/>
</dbReference>
<dbReference type="GO" id="GO:0044718">
    <property type="term" value="P:siderophore transmembrane transport"/>
    <property type="evidence" value="ECO:0007669"/>
    <property type="project" value="TreeGrafter"/>
</dbReference>
<feature type="signal peptide" evidence="12">
    <location>
        <begin position="1"/>
        <end position="20"/>
    </location>
</feature>
<proteinExistence type="inferred from homology"/>
<evidence type="ECO:0000256" key="2">
    <source>
        <dbReference type="ARBA" id="ARBA00022448"/>
    </source>
</evidence>
<evidence type="ECO:0000256" key="11">
    <source>
        <dbReference type="RuleBase" id="RU003357"/>
    </source>
</evidence>
<keyword evidence="9 10" id="KW-0998">Cell outer membrane</keyword>
<evidence type="ECO:0000256" key="9">
    <source>
        <dbReference type="ARBA" id="ARBA00023237"/>
    </source>
</evidence>
<evidence type="ECO:0000256" key="5">
    <source>
        <dbReference type="ARBA" id="ARBA00022729"/>
    </source>
</evidence>
<dbReference type="PANTHER" id="PTHR30069">
    <property type="entry name" value="TONB-DEPENDENT OUTER MEMBRANE RECEPTOR"/>
    <property type="match status" value="1"/>
</dbReference>
<protein>
    <submittedName>
        <fullName evidence="15">TonB-dependent receptor</fullName>
    </submittedName>
</protein>
<keyword evidence="7 10" id="KW-0472">Membrane</keyword>
<evidence type="ECO:0000256" key="6">
    <source>
        <dbReference type="ARBA" id="ARBA00023077"/>
    </source>
</evidence>
<evidence type="ECO:0000256" key="1">
    <source>
        <dbReference type="ARBA" id="ARBA00004571"/>
    </source>
</evidence>
<dbReference type="InterPro" id="IPR039426">
    <property type="entry name" value="TonB-dep_rcpt-like"/>
</dbReference>
<comment type="similarity">
    <text evidence="10 11">Belongs to the TonB-dependent receptor family.</text>
</comment>
<dbReference type="InterPro" id="IPR012910">
    <property type="entry name" value="Plug_dom"/>
</dbReference>
<keyword evidence="3 10" id="KW-1134">Transmembrane beta strand</keyword>
<sequence length="633" mass="72732">MRKKITVALLSLTTIFTISAQNEITSKELNEIQIEATRTKIYPDANRIVKVIEKTEIEKLAVQNLDELLDRIAGLDARQRGAGGVQADLSIRGGSFDQVLILLNGVNITDPQTGHYNLDVPLALNDISRIEILQGSAARMYGPNAFSGAINIITSETNKSFVKNQNEAGSYGFLSESVSGNYYTETFQTFASASYKQSDGFIKNTDYKTTNTFWQTKINTKNTGFFRFQLGAQFKKYGANSFYTPLLPYQFEDTKSFLSSLEWNYSKNFYTLNTQFYWREHFDKFIFDRYAAAIKANYHKSDITGGKITTNLDWKNYGKTTIGFDIRNEHIFSNKLGTLMETPIQVPFEKDSVYYTKQDNRLLATAIIDHNIETGKWNFAGGFSTTFNKKFGTQINEGFDIAYKFSKSSRIFTALNTAFRLPTFTDLYYETSTHTSNPNLKPEKSLTFEFGGKYNIENLSFDAVTYYRWGKNVIDWVRNPDSINAKWQSKNLTNVNAFGADINGEYRFDNFVIKNIHIAYSFLNLDKKAEGYDSEYALDYLKNKFVFGLNHKIWNKLSADWNLSWYDRAGTYTEKTQLYDYKPYTLLNTRLLWNSKNIDIHFDINNILNQKYVEFGGLEQPRVNFTAGITLKI</sequence>
<dbReference type="Pfam" id="PF00593">
    <property type="entry name" value="TonB_dep_Rec_b-barrel"/>
    <property type="match status" value="1"/>
</dbReference>
<dbReference type="InterPro" id="IPR000531">
    <property type="entry name" value="Beta-barrel_TonB"/>
</dbReference>
<feature type="chain" id="PRO_5024857790" evidence="12">
    <location>
        <begin position="21"/>
        <end position="633"/>
    </location>
</feature>
<dbReference type="Pfam" id="PF07715">
    <property type="entry name" value="Plug"/>
    <property type="match status" value="1"/>
</dbReference>